<dbReference type="FunFam" id="3.40.50.300:FF:001091">
    <property type="entry name" value="Probable disease resistance protein At1g61300"/>
    <property type="match status" value="1"/>
</dbReference>
<dbReference type="Gene3D" id="3.80.10.10">
    <property type="entry name" value="Ribonuclease Inhibitor"/>
    <property type="match status" value="2"/>
</dbReference>
<name>A0AA87YU56_FICCA</name>
<dbReference type="InterPro" id="IPR042197">
    <property type="entry name" value="Apaf_helical"/>
</dbReference>
<evidence type="ECO:0000256" key="5">
    <source>
        <dbReference type="ARBA" id="ARBA00022821"/>
    </source>
</evidence>
<evidence type="ECO:0000313" key="11">
    <source>
        <dbReference type="EMBL" id="GMN23609.1"/>
    </source>
</evidence>
<feature type="domain" description="NB-ARC" evidence="8">
    <location>
        <begin position="180"/>
        <end position="345"/>
    </location>
</feature>
<dbReference type="InterPro" id="IPR002182">
    <property type="entry name" value="NB-ARC"/>
</dbReference>
<keyword evidence="3" id="KW-0677">Repeat</keyword>
<dbReference type="GO" id="GO:0006952">
    <property type="term" value="P:defense response"/>
    <property type="evidence" value="ECO:0007669"/>
    <property type="project" value="UniProtKB-KW"/>
</dbReference>
<reference evidence="11" key="1">
    <citation type="submission" date="2023-07" db="EMBL/GenBank/DDBJ databases">
        <title>draft genome sequence of fig (Ficus carica).</title>
        <authorList>
            <person name="Takahashi T."/>
            <person name="Nishimura K."/>
        </authorList>
    </citation>
    <scope>NUCLEOTIDE SEQUENCE</scope>
</reference>
<dbReference type="SUPFAM" id="SSF52058">
    <property type="entry name" value="L domain-like"/>
    <property type="match status" value="1"/>
</dbReference>
<dbReference type="AlphaFoldDB" id="A0AA87YU56"/>
<dbReference type="EMBL" id="BTGU01001462">
    <property type="protein sequence ID" value="GMN23609.1"/>
    <property type="molecule type" value="Genomic_DNA"/>
</dbReference>
<dbReference type="GO" id="GO:0005524">
    <property type="term" value="F:ATP binding"/>
    <property type="evidence" value="ECO:0007669"/>
    <property type="project" value="UniProtKB-KW"/>
</dbReference>
<accession>A0AA87YU56</accession>
<dbReference type="PANTHER" id="PTHR33463">
    <property type="entry name" value="NB-ARC DOMAIN-CONTAINING PROTEIN-RELATED"/>
    <property type="match status" value="1"/>
</dbReference>
<dbReference type="InterPro" id="IPR050905">
    <property type="entry name" value="Plant_NBS-LRR"/>
</dbReference>
<evidence type="ECO:0000256" key="4">
    <source>
        <dbReference type="ARBA" id="ARBA00022741"/>
    </source>
</evidence>
<feature type="domain" description="Disease resistance protein winged helix" evidence="10">
    <location>
        <begin position="431"/>
        <end position="501"/>
    </location>
</feature>
<organism evidence="11 12">
    <name type="scientific">Ficus carica</name>
    <name type="common">Common fig</name>
    <dbReference type="NCBI Taxonomy" id="3494"/>
    <lineage>
        <taxon>Eukaryota</taxon>
        <taxon>Viridiplantae</taxon>
        <taxon>Streptophyta</taxon>
        <taxon>Embryophyta</taxon>
        <taxon>Tracheophyta</taxon>
        <taxon>Spermatophyta</taxon>
        <taxon>Magnoliopsida</taxon>
        <taxon>eudicotyledons</taxon>
        <taxon>Gunneridae</taxon>
        <taxon>Pentapetalae</taxon>
        <taxon>rosids</taxon>
        <taxon>fabids</taxon>
        <taxon>Rosales</taxon>
        <taxon>Moraceae</taxon>
        <taxon>Ficeae</taxon>
        <taxon>Ficus</taxon>
    </lineage>
</organism>
<keyword evidence="5" id="KW-0611">Plant defense</keyword>
<evidence type="ECO:0000256" key="2">
    <source>
        <dbReference type="ARBA" id="ARBA00022614"/>
    </source>
</evidence>
<dbReference type="GO" id="GO:0043531">
    <property type="term" value="F:ADP binding"/>
    <property type="evidence" value="ECO:0007669"/>
    <property type="project" value="InterPro"/>
</dbReference>
<keyword evidence="12" id="KW-1185">Reference proteome</keyword>
<keyword evidence="4" id="KW-0547">Nucleotide-binding</keyword>
<dbReference type="InterPro" id="IPR003591">
    <property type="entry name" value="Leu-rich_rpt_typical-subtyp"/>
</dbReference>
<dbReference type="Gene3D" id="3.40.50.300">
    <property type="entry name" value="P-loop containing nucleotide triphosphate hydrolases"/>
    <property type="match status" value="1"/>
</dbReference>
<evidence type="ECO:0000256" key="1">
    <source>
        <dbReference type="ARBA" id="ARBA00008894"/>
    </source>
</evidence>
<feature type="domain" description="Disease resistance protein At4g27190-like leucine-rich repeats" evidence="9">
    <location>
        <begin position="860"/>
        <end position="960"/>
    </location>
</feature>
<dbReference type="InterPro" id="IPR058922">
    <property type="entry name" value="WHD_DRP"/>
</dbReference>
<dbReference type="PANTHER" id="PTHR33463:SF187">
    <property type="entry name" value="AND NB-ARC DOMAIN DISEASE RESISTANCE PROTEIN, PUTATIVE-RELATED"/>
    <property type="match status" value="1"/>
</dbReference>
<dbReference type="FunFam" id="1.10.10.10:FF:000322">
    <property type="entry name" value="Probable disease resistance protein At1g63360"/>
    <property type="match status" value="1"/>
</dbReference>
<keyword evidence="6" id="KW-0067">ATP-binding</keyword>
<evidence type="ECO:0000256" key="7">
    <source>
        <dbReference type="SAM" id="Coils"/>
    </source>
</evidence>
<dbReference type="InterPro" id="IPR032675">
    <property type="entry name" value="LRR_dom_sf"/>
</dbReference>
<dbReference type="InterPro" id="IPR027417">
    <property type="entry name" value="P-loop_NTPase"/>
</dbReference>
<evidence type="ECO:0000256" key="3">
    <source>
        <dbReference type="ARBA" id="ARBA00022737"/>
    </source>
</evidence>
<sequence length="1004" mass="114157">MSSGLLLLVFQSNKIVAFVIFSYYLAFRRDWFMELAGPIVELLKCASAPISRCWKYHRSLEENMHILRQRLEQLNRRKEDIQLRLQAELVEGETTLRHEVEFWLQRVGLINMEINNFERRVEQVKFCCRASRGKDVVAKIAEVEDLYGSGEFANCLVITLPQRTGDILPTTTLGGQTTAQRNMEEVWESLMDEEVRKIGVYGMAGIGKTTVMKHINNSLLGKRDHKFDNVIWVTASQASSVGRLQGAIARKLEMDISRYDDETTKAAKLYDALSRKSKYVLILDDLWQVYRFEDVGIPEPTRENGCKLVLTTRDLKVCHGMDCRPIQMRLLSEEEALSLFLDAVGSGVLSVPNLRETLKLVVKECDCLPLAVVTIAGSLKGVVDYYEWKIALKDLKASAKRNTNEIFEKLRFSYDRLNDNSLQACLRFCALYPEDYEIDREALIGYLIDEGIIKERNRQADFERGRAMLNKLVHACLLEDARDEADEKDCVKMHDLIRDMVLQITRESPRFLVEAGVGLKCIPDEENWKEDLAKVSLMHNAILTIPSSIQPPKCPTLSTLLLNGNRRLNSISDDFFSHMKGLVVLDLSDTSIVKLPESVSELVNLTALLLRKCQELRYVPCLAKLTALKKLDFFLSGIKQVPQGMQKLTKLRHLNLDECELETIPDGIVSKLSNLQYLCVGRQWGAKLRGEELANLRKLEDLYCVLYDIDSFNAYIRSVEDLGGPESHYILQLGITGEDGWCVVRKQYDKAVYLTNCDIGESVATDKDQCPLSLPPDVEILAIKNCHAHLSNLCELTSFENATKFKSCCVYYCRGLEHLFAHSSSIISLLQSLEMLDLEGLSDLRALVRKESIGSSLLPPGTFSSLKELRISRCNNIERLSIASPLPNLQEINVFRCQRLVEIISATLDDEEREDQNEEKITLPKLVTLSLFLLPKLENMPVVSDSLRKVTLWGCPKLKRIPFLDREPCPPSLQRVWIGGDMWGSLEWNHTNAKDTIQSMIAQR</sequence>
<proteinExistence type="inferred from homology"/>
<dbReference type="SUPFAM" id="SSF52540">
    <property type="entry name" value="P-loop containing nucleoside triphosphate hydrolases"/>
    <property type="match status" value="1"/>
</dbReference>
<dbReference type="InterPro" id="IPR001611">
    <property type="entry name" value="Leu-rich_rpt"/>
</dbReference>
<dbReference type="Pfam" id="PF23247">
    <property type="entry name" value="LRR_RPS2"/>
    <property type="match status" value="1"/>
</dbReference>
<protein>
    <recommendedName>
        <fullName evidence="13">NB-ARC domain-containing protein</fullName>
    </recommendedName>
</protein>
<dbReference type="Proteomes" id="UP001187192">
    <property type="component" value="Unassembled WGS sequence"/>
</dbReference>
<evidence type="ECO:0000259" key="8">
    <source>
        <dbReference type="Pfam" id="PF00931"/>
    </source>
</evidence>
<evidence type="ECO:0000313" key="12">
    <source>
        <dbReference type="Proteomes" id="UP001187192"/>
    </source>
</evidence>
<dbReference type="Pfam" id="PF13855">
    <property type="entry name" value="LRR_8"/>
    <property type="match status" value="1"/>
</dbReference>
<evidence type="ECO:0008006" key="13">
    <source>
        <dbReference type="Google" id="ProtNLM"/>
    </source>
</evidence>
<comment type="caution">
    <text evidence="11">The sequence shown here is derived from an EMBL/GenBank/DDBJ whole genome shotgun (WGS) entry which is preliminary data.</text>
</comment>
<evidence type="ECO:0000259" key="9">
    <source>
        <dbReference type="Pfam" id="PF23247"/>
    </source>
</evidence>
<dbReference type="Pfam" id="PF23559">
    <property type="entry name" value="WHD_DRP"/>
    <property type="match status" value="1"/>
</dbReference>
<feature type="coiled-coil region" evidence="7">
    <location>
        <begin position="57"/>
        <end position="91"/>
    </location>
</feature>
<keyword evidence="2" id="KW-0433">Leucine-rich repeat</keyword>
<keyword evidence="7" id="KW-0175">Coiled coil</keyword>
<dbReference type="SMART" id="SM00369">
    <property type="entry name" value="LRR_TYP"/>
    <property type="match status" value="2"/>
</dbReference>
<gene>
    <name evidence="11" type="ORF">TIFTF001_040477</name>
</gene>
<evidence type="ECO:0000259" key="10">
    <source>
        <dbReference type="Pfam" id="PF23559"/>
    </source>
</evidence>
<dbReference type="Pfam" id="PF00931">
    <property type="entry name" value="NB-ARC"/>
    <property type="match status" value="1"/>
</dbReference>
<dbReference type="PRINTS" id="PR00364">
    <property type="entry name" value="DISEASERSIST"/>
</dbReference>
<dbReference type="Gene3D" id="1.10.8.430">
    <property type="entry name" value="Helical domain of apoptotic protease-activating factors"/>
    <property type="match status" value="1"/>
</dbReference>
<evidence type="ECO:0000256" key="6">
    <source>
        <dbReference type="ARBA" id="ARBA00022840"/>
    </source>
</evidence>
<comment type="similarity">
    <text evidence="1">Belongs to the disease resistance NB-LRR family.</text>
</comment>
<dbReference type="InterPro" id="IPR057135">
    <property type="entry name" value="At4g27190-like_LRR"/>
</dbReference>